<dbReference type="InterPro" id="IPR051048">
    <property type="entry name" value="Peptidase_S8/S53_subtilisin"/>
</dbReference>
<dbReference type="InterPro" id="IPR000209">
    <property type="entry name" value="Peptidase_S8/S53_dom"/>
</dbReference>
<feature type="active site" description="Charge relay system" evidence="5">
    <location>
        <position position="257"/>
    </location>
</feature>
<dbReference type="Pfam" id="PF22148">
    <property type="entry name" value="Fervidolysin_NPro-like"/>
    <property type="match status" value="1"/>
</dbReference>
<dbReference type="SUPFAM" id="SSF52743">
    <property type="entry name" value="Subtilisin-like"/>
    <property type="match status" value="1"/>
</dbReference>
<feature type="domain" description="Fervidolysin-like N-terminal prodomain" evidence="10">
    <location>
        <begin position="66"/>
        <end position="141"/>
    </location>
</feature>
<evidence type="ECO:0000256" key="5">
    <source>
        <dbReference type="PROSITE-ProRule" id="PRU01240"/>
    </source>
</evidence>
<dbReference type="InterPro" id="IPR007280">
    <property type="entry name" value="Peptidase_C_arc/bac"/>
</dbReference>
<dbReference type="PROSITE" id="PS00136">
    <property type="entry name" value="SUBTILASE_ASP"/>
    <property type="match status" value="1"/>
</dbReference>
<dbReference type="InterPro" id="IPR054399">
    <property type="entry name" value="Fervidolysin-like_N_prodom"/>
</dbReference>
<evidence type="ECO:0000256" key="3">
    <source>
        <dbReference type="ARBA" id="ARBA00022801"/>
    </source>
</evidence>
<evidence type="ECO:0000256" key="1">
    <source>
        <dbReference type="ARBA" id="ARBA00011073"/>
    </source>
</evidence>
<dbReference type="Proteomes" id="UP001296923">
    <property type="component" value="Unassembled WGS sequence"/>
</dbReference>
<dbReference type="CDD" id="cd07473">
    <property type="entry name" value="Peptidases_S8_Subtilisin_like"/>
    <property type="match status" value="1"/>
</dbReference>
<keyword evidence="4 5" id="KW-0720">Serine protease</keyword>
<dbReference type="InterPro" id="IPR023828">
    <property type="entry name" value="Peptidase_S8_Ser-AS"/>
</dbReference>
<gene>
    <name evidence="11" type="ORF">JYA63_07450</name>
</gene>
<feature type="signal peptide" evidence="7">
    <location>
        <begin position="1"/>
        <end position="25"/>
    </location>
</feature>
<comment type="caution">
    <text evidence="11">The sequence shown here is derived from an EMBL/GenBank/DDBJ whole genome shotgun (WGS) entry which is preliminary data.</text>
</comment>
<dbReference type="InterPro" id="IPR022398">
    <property type="entry name" value="Peptidase_S8_His-AS"/>
</dbReference>
<feature type="domain" description="Peptidase C-terminal archaeal/bacterial" evidence="9">
    <location>
        <begin position="502"/>
        <end position="575"/>
    </location>
</feature>
<feature type="chain" id="PRO_5047329358" evidence="7">
    <location>
        <begin position="26"/>
        <end position="718"/>
    </location>
</feature>
<keyword evidence="12" id="KW-1185">Reference proteome</keyword>
<protein>
    <submittedName>
        <fullName evidence="11">S8 family serine peptidase</fullName>
    </submittedName>
</protein>
<dbReference type="InterPro" id="IPR023827">
    <property type="entry name" value="Peptidase_S8_Asp-AS"/>
</dbReference>
<dbReference type="RefSeq" id="WP_205725148.1">
    <property type="nucleotide sequence ID" value="NZ_JAFHKR010000038.1"/>
</dbReference>
<evidence type="ECO:0000313" key="11">
    <source>
        <dbReference type="EMBL" id="MBN3554092.1"/>
    </source>
</evidence>
<feature type="active site" description="Charge relay system" evidence="5">
    <location>
        <position position="199"/>
    </location>
</feature>
<dbReference type="SUPFAM" id="SSF89260">
    <property type="entry name" value="Collagen-binding domain"/>
    <property type="match status" value="1"/>
</dbReference>
<dbReference type="Gene3D" id="2.60.120.380">
    <property type="match status" value="1"/>
</dbReference>
<dbReference type="Pfam" id="PF04151">
    <property type="entry name" value="PPC"/>
    <property type="match status" value="1"/>
</dbReference>
<dbReference type="EMBL" id="JAFHKR010000038">
    <property type="protein sequence ID" value="MBN3554092.1"/>
    <property type="molecule type" value="Genomic_DNA"/>
</dbReference>
<evidence type="ECO:0000259" key="9">
    <source>
        <dbReference type="Pfam" id="PF04151"/>
    </source>
</evidence>
<keyword evidence="7" id="KW-0732">Signal</keyword>
<sequence length="718" mass="77412">MSVPKKMISICGALGLLFCTSTTFATTSENVYKTEKKVSGNLQEQIVKIEDSGVKKKEILTKFYNTKSKNYKANEVIVKFKNNTSIKKLGSGSMNTTLGLSNLKVLNNQGTHVLKFSKNKKMIDVLQELNASPNIEYAEPNYLYQPTTVKDPLYKNLWGLKNTGQEILDQVGKKGIDMNVEAAWAKTKGDSSLVIGVIDSGIDINHPDLKDKIWVNPGEVPNDGIDNDKNGYIDDINGWNFYDKNNNLFIRGEEDFHGTHVAGTIAAKANNIGVIGVAPNIKIMPLKFLGPWGGSESDAILAIEYAKAKGIKILNNSWGGEENGQALKDAIKNSGTLFIAAAGNDGMDTDSSPMYPAAYDLPNILSVAAINNKGNLSSFSNFGARSVDVAAPGEGILSTFPIIEKDYSTAYEYLDGTSMATPHVTGVAALVKSVNPSYSPGQIKDAIMRTTTKLSSLTGKVSTGGLVNAGKAVNFEADSEIPGIAWKESSIQSTLDSIKDKNDVYSIKLLKGEKLKTTLKGDAGTDFDLYLYNDTAKTVNSSNGIVASSEIANSSNETITFTAPKTGTYYLNAYSYKGTGKYTLAVTEGIGAGTYENKSQYFGYNGTWKNISDGSASSSSYTITNHTGSAVKIVFNGTGVSYKAIKNYKQGIVKVTLDGKSTTHSLYAPNPKYKENIFDKKGLPAGKHVLTIEWTGQTDPMARKTSTEINVDSITVIK</sequence>
<dbReference type="Gene3D" id="3.40.50.200">
    <property type="entry name" value="Peptidase S8/S53 domain"/>
    <property type="match status" value="1"/>
</dbReference>
<dbReference type="Pfam" id="PF00082">
    <property type="entry name" value="Peptidase_S8"/>
    <property type="match status" value="1"/>
</dbReference>
<feature type="domain" description="Peptidase S8/S53" evidence="8">
    <location>
        <begin position="192"/>
        <end position="455"/>
    </location>
</feature>
<evidence type="ECO:0000256" key="4">
    <source>
        <dbReference type="ARBA" id="ARBA00022825"/>
    </source>
</evidence>
<proteinExistence type="inferred from homology"/>
<evidence type="ECO:0000313" key="12">
    <source>
        <dbReference type="Proteomes" id="UP001296923"/>
    </source>
</evidence>
<evidence type="ECO:0000256" key="2">
    <source>
        <dbReference type="ARBA" id="ARBA00022670"/>
    </source>
</evidence>
<dbReference type="PANTHER" id="PTHR43399">
    <property type="entry name" value="SUBTILISIN-RELATED"/>
    <property type="match status" value="1"/>
</dbReference>
<comment type="similarity">
    <text evidence="1 5 6">Belongs to the peptidase S8 family.</text>
</comment>
<dbReference type="PROSITE" id="PS00138">
    <property type="entry name" value="SUBTILASE_SER"/>
    <property type="match status" value="1"/>
</dbReference>
<evidence type="ECO:0000259" key="10">
    <source>
        <dbReference type="Pfam" id="PF22148"/>
    </source>
</evidence>
<keyword evidence="3 5" id="KW-0378">Hydrolase</keyword>
<reference evidence="11 12" key="1">
    <citation type="submission" date="2021-01" db="EMBL/GenBank/DDBJ databases">
        <title>Genome Sequencing of Type Strains.</title>
        <authorList>
            <person name="Lemaire J.F."/>
            <person name="Inderbitzin P."/>
            <person name="Collins S.B."/>
            <person name="Wespe N."/>
            <person name="Knight-Connoni V."/>
        </authorList>
    </citation>
    <scope>NUCLEOTIDE SEQUENCE [LARGE SCALE GENOMIC DNA]</scope>
    <source>
        <strain evidence="11 12">DSM 23009</strain>
    </source>
</reference>
<dbReference type="InterPro" id="IPR015500">
    <property type="entry name" value="Peptidase_S8_subtilisin-rel"/>
</dbReference>
<keyword evidence="2 5" id="KW-0645">Protease</keyword>
<organism evidence="11 12">
    <name type="scientific">Fictibacillus nanhaiensis</name>
    <dbReference type="NCBI Taxonomy" id="742169"/>
    <lineage>
        <taxon>Bacteria</taxon>
        <taxon>Bacillati</taxon>
        <taxon>Bacillota</taxon>
        <taxon>Bacilli</taxon>
        <taxon>Bacillales</taxon>
        <taxon>Fictibacillaceae</taxon>
        <taxon>Fictibacillus</taxon>
    </lineage>
</organism>
<dbReference type="InterPro" id="IPR034204">
    <property type="entry name" value="PfSUB1-like_cat_dom"/>
</dbReference>
<feature type="active site" description="Charge relay system" evidence="5">
    <location>
        <position position="418"/>
    </location>
</feature>
<evidence type="ECO:0000259" key="8">
    <source>
        <dbReference type="Pfam" id="PF00082"/>
    </source>
</evidence>
<dbReference type="PRINTS" id="PR00723">
    <property type="entry name" value="SUBTILISIN"/>
</dbReference>
<dbReference type="Gene3D" id="2.60.120.260">
    <property type="entry name" value="Galactose-binding domain-like"/>
    <property type="match status" value="1"/>
</dbReference>
<dbReference type="InterPro" id="IPR036852">
    <property type="entry name" value="Peptidase_S8/S53_dom_sf"/>
</dbReference>
<dbReference type="PROSITE" id="PS00137">
    <property type="entry name" value="SUBTILASE_HIS"/>
    <property type="match status" value="1"/>
</dbReference>
<name>A0ABS2ZPL2_9BACL</name>
<evidence type="ECO:0000256" key="7">
    <source>
        <dbReference type="SAM" id="SignalP"/>
    </source>
</evidence>
<dbReference type="PANTHER" id="PTHR43399:SF4">
    <property type="entry name" value="CELL WALL-ASSOCIATED PROTEASE"/>
    <property type="match status" value="1"/>
</dbReference>
<evidence type="ECO:0000256" key="6">
    <source>
        <dbReference type="RuleBase" id="RU003355"/>
    </source>
</evidence>
<accession>A0ABS2ZPL2</accession>
<dbReference type="PROSITE" id="PS51892">
    <property type="entry name" value="SUBTILASE"/>
    <property type="match status" value="1"/>
</dbReference>